<evidence type="ECO:0000256" key="3">
    <source>
        <dbReference type="ARBA" id="ARBA00048782"/>
    </source>
</evidence>
<evidence type="ECO:0000313" key="8">
    <source>
        <dbReference type="Proteomes" id="UP001228905"/>
    </source>
</evidence>
<name>A0ABU0IRN0_9CAUL</name>
<feature type="chain" id="PRO_5047218240" description="Peptide methionine sulfoxide reductase MsrA" evidence="5">
    <location>
        <begin position="25"/>
        <end position="230"/>
    </location>
</feature>
<dbReference type="PANTHER" id="PTHR43774">
    <property type="entry name" value="PEPTIDE METHIONINE SULFOXIDE REDUCTASE"/>
    <property type="match status" value="1"/>
</dbReference>
<sequence>MATRRSFLTLGLAAIVAAGCSVRAGEPSRLVPPPLQDEAPGAIIETAVLAGGCFWGVQGVFQHVKGVTSAVSGYAGGDGSAAHYETVGTGRTGHAESVRVTFDPRRISYGRILQIYFSVAHDPTQLNHQGPDHGPQYRSAIFPTSPEQARVAQAYIAQLDRARVFGAPIVTRVELNRPFFPAEDYHQDYLARYPTDPYIAQNDLPKVRQLQRLFPALYSPTPVLVGNRRL</sequence>
<dbReference type="Pfam" id="PF01625">
    <property type="entry name" value="PMSR"/>
    <property type="match status" value="1"/>
</dbReference>
<dbReference type="RefSeq" id="WP_307348342.1">
    <property type="nucleotide sequence ID" value="NZ_JAUSVS010000002.1"/>
</dbReference>
<comment type="catalytic activity">
    <reaction evidence="2 4">
        <text>L-methionyl-[protein] + [thioredoxin]-disulfide + H2O = L-methionyl-(S)-S-oxide-[protein] + [thioredoxin]-dithiol</text>
        <dbReference type="Rhea" id="RHEA:14217"/>
        <dbReference type="Rhea" id="RHEA-COMP:10698"/>
        <dbReference type="Rhea" id="RHEA-COMP:10700"/>
        <dbReference type="Rhea" id="RHEA-COMP:12313"/>
        <dbReference type="Rhea" id="RHEA-COMP:12315"/>
        <dbReference type="ChEBI" id="CHEBI:15377"/>
        <dbReference type="ChEBI" id="CHEBI:16044"/>
        <dbReference type="ChEBI" id="CHEBI:29950"/>
        <dbReference type="ChEBI" id="CHEBI:44120"/>
        <dbReference type="ChEBI" id="CHEBI:50058"/>
        <dbReference type="EC" id="1.8.4.11"/>
    </reaction>
</comment>
<organism evidence="7 8">
    <name type="scientific">Caulobacter ginsengisoli</name>
    <dbReference type="NCBI Taxonomy" id="400775"/>
    <lineage>
        <taxon>Bacteria</taxon>
        <taxon>Pseudomonadati</taxon>
        <taxon>Pseudomonadota</taxon>
        <taxon>Alphaproteobacteria</taxon>
        <taxon>Caulobacterales</taxon>
        <taxon>Caulobacteraceae</taxon>
        <taxon>Caulobacter</taxon>
    </lineage>
</organism>
<feature type="domain" description="Peptide methionine sulphoxide reductase MsrA" evidence="6">
    <location>
        <begin position="46"/>
        <end position="198"/>
    </location>
</feature>
<evidence type="ECO:0000256" key="2">
    <source>
        <dbReference type="ARBA" id="ARBA00047806"/>
    </source>
</evidence>
<comment type="caution">
    <text evidence="7">The sequence shown here is derived from an EMBL/GenBank/DDBJ whole genome shotgun (WGS) entry which is preliminary data.</text>
</comment>
<dbReference type="EMBL" id="JAUSVS010000002">
    <property type="protein sequence ID" value="MDQ0464011.1"/>
    <property type="molecule type" value="Genomic_DNA"/>
</dbReference>
<evidence type="ECO:0000313" key="7">
    <source>
        <dbReference type="EMBL" id="MDQ0464011.1"/>
    </source>
</evidence>
<dbReference type="NCBIfam" id="TIGR00401">
    <property type="entry name" value="msrA"/>
    <property type="match status" value="1"/>
</dbReference>
<keyword evidence="8" id="KW-1185">Reference proteome</keyword>
<evidence type="ECO:0000259" key="6">
    <source>
        <dbReference type="Pfam" id="PF01625"/>
    </source>
</evidence>
<comment type="similarity">
    <text evidence="4">Belongs to the MsrA Met sulfoxide reductase family.</text>
</comment>
<evidence type="ECO:0000256" key="1">
    <source>
        <dbReference type="ARBA" id="ARBA00023002"/>
    </source>
</evidence>
<dbReference type="Proteomes" id="UP001228905">
    <property type="component" value="Unassembled WGS sequence"/>
</dbReference>
<feature type="signal peptide" evidence="5">
    <location>
        <begin position="1"/>
        <end position="24"/>
    </location>
</feature>
<dbReference type="GO" id="GO:0008113">
    <property type="term" value="F:peptide-methionine (S)-S-oxide reductase activity"/>
    <property type="evidence" value="ECO:0007669"/>
    <property type="project" value="UniProtKB-EC"/>
</dbReference>
<dbReference type="HAMAP" id="MF_01401">
    <property type="entry name" value="MsrA"/>
    <property type="match status" value="1"/>
</dbReference>
<keyword evidence="5" id="KW-0732">Signal</keyword>
<reference evidence="7 8" key="1">
    <citation type="submission" date="2023-07" db="EMBL/GenBank/DDBJ databases">
        <title>Genomic Encyclopedia of Type Strains, Phase IV (KMG-IV): sequencing the most valuable type-strain genomes for metagenomic binning, comparative biology and taxonomic classification.</title>
        <authorList>
            <person name="Goeker M."/>
        </authorList>
    </citation>
    <scope>NUCLEOTIDE SEQUENCE [LARGE SCALE GENOMIC DNA]</scope>
    <source>
        <strain evidence="7 8">DSM 18695</strain>
    </source>
</reference>
<dbReference type="SUPFAM" id="SSF55068">
    <property type="entry name" value="Peptide methionine sulfoxide reductase"/>
    <property type="match status" value="1"/>
</dbReference>
<dbReference type="EC" id="1.8.4.11" evidence="4"/>
<accession>A0ABU0IRN0</accession>
<comment type="function">
    <text evidence="4">Has an important function as a repair enzyme for proteins that have been inactivated by oxidation. Catalyzes the reversible oxidation-reduction of methionine sulfoxide in proteins to methionine.</text>
</comment>
<keyword evidence="1 4" id="KW-0560">Oxidoreductase</keyword>
<dbReference type="Gene3D" id="3.30.1060.10">
    <property type="entry name" value="Peptide methionine sulphoxide reductase MsrA"/>
    <property type="match status" value="1"/>
</dbReference>
<dbReference type="PANTHER" id="PTHR43774:SF1">
    <property type="entry name" value="PEPTIDE METHIONINE SULFOXIDE REDUCTASE MSRA 2"/>
    <property type="match status" value="1"/>
</dbReference>
<feature type="active site" evidence="4">
    <location>
        <position position="53"/>
    </location>
</feature>
<proteinExistence type="inferred from homology"/>
<comment type="catalytic activity">
    <reaction evidence="3 4">
        <text>[thioredoxin]-disulfide + L-methionine + H2O = L-methionine (S)-S-oxide + [thioredoxin]-dithiol</text>
        <dbReference type="Rhea" id="RHEA:19993"/>
        <dbReference type="Rhea" id="RHEA-COMP:10698"/>
        <dbReference type="Rhea" id="RHEA-COMP:10700"/>
        <dbReference type="ChEBI" id="CHEBI:15377"/>
        <dbReference type="ChEBI" id="CHEBI:29950"/>
        <dbReference type="ChEBI" id="CHEBI:50058"/>
        <dbReference type="ChEBI" id="CHEBI:57844"/>
        <dbReference type="ChEBI" id="CHEBI:58772"/>
        <dbReference type="EC" id="1.8.4.11"/>
    </reaction>
</comment>
<gene>
    <name evidence="4" type="primary">msrA</name>
    <name evidence="7" type="ORF">QO010_001782</name>
</gene>
<dbReference type="PROSITE" id="PS51257">
    <property type="entry name" value="PROKAR_LIPOPROTEIN"/>
    <property type="match status" value="1"/>
</dbReference>
<dbReference type="InterPro" id="IPR036509">
    <property type="entry name" value="Met_Sox_Rdtase_MsrA_sf"/>
</dbReference>
<evidence type="ECO:0000256" key="4">
    <source>
        <dbReference type="HAMAP-Rule" id="MF_01401"/>
    </source>
</evidence>
<evidence type="ECO:0000256" key="5">
    <source>
        <dbReference type="SAM" id="SignalP"/>
    </source>
</evidence>
<protein>
    <recommendedName>
        <fullName evidence="4">Peptide methionine sulfoxide reductase MsrA</fullName>
        <shortName evidence="4">Protein-methionine-S-oxide reductase</shortName>
        <ecNumber evidence="4">1.8.4.11</ecNumber>
    </recommendedName>
    <alternativeName>
        <fullName evidence="4">Peptide-methionine (S)-S-oxide reductase</fullName>
        <shortName evidence="4">Peptide Met(O) reductase</shortName>
    </alternativeName>
</protein>
<dbReference type="InterPro" id="IPR002569">
    <property type="entry name" value="Met_Sox_Rdtase_MsrA_dom"/>
</dbReference>